<evidence type="ECO:0000313" key="12">
    <source>
        <dbReference type="Proteomes" id="UP000009046"/>
    </source>
</evidence>
<dbReference type="GO" id="GO:0004139">
    <property type="term" value="F:deoxyribose-phosphate aldolase activity"/>
    <property type="evidence" value="ECO:0007669"/>
    <property type="project" value="UniProtKB-EC"/>
</dbReference>
<dbReference type="InterPro" id="IPR011343">
    <property type="entry name" value="DeoC"/>
</dbReference>
<evidence type="ECO:0000256" key="4">
    <source>
        <dbReference type="ARBA" id="ARBA00023239"/>
    </source>
</evidence>
<dbReference type="FunCoup" id="E0W355">
    <property type="interactions" value="469"/>
</dbReference>
<evidence type="ECO:0000256" key="1">
    <source>
        <dbReference type="ARBA" id="ARBA00004816"/>
    </source>
</evidence>
<evidence type="ECO:0000256" key="2">
    <source>
        <dbReference type="ARBA" id="ARBA00009473"/>
    </source>
</evidence>
<dbReference type="OMA" id="RYSGPDY"/>
<dbReference type="RefSeq" id="XP_002432799.1">
    <property type="nucleotide sequence ID" value="XM_002432754.1"/>
</dbReference>
<dbReference type="PANTHER" id="PTHR10889:SF3">
    <property type="entry name" value="DEOXYRIBOSE-PHOSPHATE ALDOLASE"/>
    <property type="match status" value="1"/>
</dbReference>
<accession>E0W355</accession>
<evidence type="ECO:0000256" key="7">
    <source>
        <dbReference type="ARBA" id="ARBA00032755"/>
    </source>
</evidence>
<dbReference type="PIRSF" id="PIRSF001357">
    <property type="entry name" value="DeoC"/>
    <property type="match status" value="1"/>
</dbReference>
<organism>
    <name type="scientific">Pediculus humanus subsp. corporis</name>
    <name type="common">Body louse</name>
    <dbReference type="NCBI Taxonomy" id="121224"/>
    <lineage>
        <taxon>Eukaryota</taxon>
        <taxon>Metazoa</taxon>
        <taxon>Ecdysozoa</taxon>
        <taxon>Arthropoda</taxon>
        <taxon>Hexapoda</taxon>
        <taxon>Insecta</taxon>
        <taxon>Pterygota</taxon>
        <taxon>Neoptera</taxon>
        <taxon>Paraneoptera</taxon>
        <taxon>Psocodea</taxon>
        <taxon>Troctomorpha</taxon>
        <taxon>Phthiraptera</taxon>
        <taxon>Anoplura</taxon>
        <taxon>Pediculidae</taxon>
        <taxon>Pediculus</taxon>
    </lineage>
</organism>
<dbReference type="GO" id="GO:0009264">
    <property type="term" value="P:deoxyribonucleotide catabolic process"/>
    <property type="evidence" value="ECO:0007669"/>
    <property type="project" value="InterPro"/>
</dbReference>
<dbReference type="OrthoDB" id="70823at2759"/>
<comment type="catalytic activity">
    <reaction evidence="8">
        <text>2-deoxy-D-ribose 5-phosphate = D-glyceraldehyde 3-phosphate + acetaldehyde</text>
        <dbReference type="Rhea" id="RHEA:12821"/>
        <dbReference type="ChEBI" id="CHEBI:15343"/>
        <dbReference type="ChEBI" id="CHEBI:59776"/>
        <dbReference type="ChEBI" id="CHEBI:62877"/>
        <dbReference type="EC" id="4.1.2.4"/>
    </reaction>
</comment>
<dbReference type="Proteomes" id="UP000009046">
    <property type="component" value="Unassembled WGS sequence"/>
</dbReference>
<evidence type="ECO:0000313" key="10">
    <source>
        <dbReference type="EMBL" id="EEB20061.1"/>
    </source>
</evidence>
<dbReference type="GO" id="GO:0046386">
    <property type="term" value="P:deoxyribose phosphate catabolic process"/>
    <property type="evidence" value="ECO:0007669"/>
    <property type="project" value="UniProtKB-UniPathway"/>
</dbReference>
<sequence length="320" mass="35588">MDNNLGWDLDLGWINSVSINAWCLYDSERDAWEECYKLNGIYKAAWLLKAVSCLDLTTLSGDDTWSNVNRLTIKAVNPIPSKILSALEFPQKTFTTAAVCVYPSRVTDAVSTLKKLSLVEEFPVAAVSTGFPTGQFCLDSRLLQIEDCLKNGASEIDVVIDRSLVLTNEWELLYKELKLMKEKCGSAKMKTILAVGELGNFRNVYKASLVAMMAGSDFIKTSTGKETINATFPLGTVMMRAIREYYTKTNYKVGFKAAGGIKTSNDALNWLALAKKELGVKWLDKSLFRIGASGLLQDIEKELYCLTFNMVPSLNEFTLP</sequence>
<evidence type="ECO:0000256" key="5">
    <source>
        <dbReference type="ARBA" id="ARBA00023270"/>
    </source>
</evidence>
<comment type="similarity">
    <text evidence="2">Belongs to the DeoC/FbaB aldolase family. DeoC type 2 subfamily.</text>
</comment>
<name>E0W355_PEDHC</name>
<dbReference type="KEGG" id="phu:Phum_PHUM601510"/>
<dbReference type="InParanoid" id="E0W355"/>
<dbReference type="GO" id="GO:0005737">
    <property type="term" value="C:cytoplasm"/>
    <property type="evidence" value="ECO:0007669"/>
    <property type="project" value="InterPro"/>
</dbReference>
<evidence type="ECO:0000313" key="11">
    <source>
        <dbReference type="EnsemblMetazoa" id="PHUM601510-PA"/>
    </source>
</evidence>
<dbReference type="CTD" id="8236940"/>
<dbReference type="InterPro" id="IPR013785">
    <property type="entry name" value="Aldolase_TIM"/>
</dbReference>
<dbReference type="HOGENOM" id="CLU_053595_3_0_1"/>
<evidence type="ECO:0000256" key="3">
    <source>
        <dbReference type="ARBA" id="ARBA00012515"/>
    </source>
</evidence>
<dbReference type="GeneID" id="8236940"/>
<dbReference type="PANTHER" id="PTHR10889">
    <property type="entry name" value="DEOXYRIBOSE-PHOSPHATE ALDOLASE"/>
    <property type="match status" value="1"/>
</dbReference>
<keyword evidence="4 10" id="KW-0456">Lyase</keyword>
<reference evidence="10" key="1">
    <citation type="submission" date="2007-04" db="EMBL/GenBank/DDBJ databases">
        <title>Annotation of Pediculus humanus corporis strain USDA.</title>
        <authorList>
            <person name="Kirkness E."/>
            <person name="Hannick L."/>
            <person name="Hass B."/>
            <person name="Bruggner R."/>
            <person name="Lawson D."/>
            <person name="Bidwell S."/>
            <person name="Joardar V."/>
            <person name="Caler E."/>
            <person name="Walenz B."/>
            <person name="Inman J."/>
            <person name="Schobel S."/>
            <person name="Galinsky K."/>
            <person name="Amedeo P."/>
            <person name="Strausberg R."/>
        </authorList>
    </citation>
    <scope>NUCLEOTIDE SEQUENCE</scope>
    <source>
        <strain evidence="10">USDA</strain>
    </source>
</reference>
<proteinExistence type="inferred from homology"/>
<dbReference type="Gene3D" id="3.20.20.70">
    <property type="entry name" value="Aldolase class I"/>
    <property type="match status" value="1"/>
</dbReference>
<protein>
    <recommendedName>
        <fullName evidence="3">deoxyribose-phosphate aldolase</fullName>
        <ecNumber evidence="3">4.1.2.4</ecNumber>
    </recommendedName>
    <alternativeName>
        <fullName evidence="7">2-deoxy-D-ribose 5-phosphate aldolase</fullName>
    </alternativeName>
    <alternativeName>
        <fullName evidence="6">Phosphodeoxyriboaldolase</fullName>
    </alternativeName>
</protein>
<dbReference type="GO" id="GO:0016052">
    <property type="term" value="P:carbohydrate catabolic process"/>
    <property type="evidence" value="ECO:0007669"/>
    <property type="project" value="TreeGrafter"/>
</dbReference>
<dbReference type="InterPro" id="IPR002915">
    <property type="entry name" value="DeoC/FbaB/LacD_aldolase"/>
</dbReference>
<reference evidence="11" key="3">
    <citation type="submission" date="2020-05" db="UniProtKB">
        <authorList>
            <consortium name="EnsemblMetazoa"/>
        </authorList>
    </citation>
    <scope>IDENTIFICATION</scope>
    <source>
        <strain evidence="11">USDA</strain>
    </source>
</reference>
<dbReference type="SUPFAM" id="SSF51569">
    <property type="entry name" value="Aldolase"/>
    <property type="match status" value="1"/>
</dbReference>
<keyword evidence="5 9" id="KW-0704">Schiff base</keyword>
<dbReference type="EnsemblMetazoa" id="PHUM601510-RA">
    <property type="protein sequence ID" value="PHUM601510-PA"/>
    <property type="gene ID" value="PHUM601510"/>
</dbReference>
<comment type="pathway">
    <text evidence="1">Carbohydrate degradation; 2-deoxy-D-ribose 1-phosphate degradation; D-glyceraldehyde 3-phosphate and acetaldehyde from 2-deoxy-alpha-D-ribose 1-phosphate: step 2/2.</text>
</comment>
<dbReference type="SMART" id="SM01133">
    <property type="entry name" value="DeoC"/>
    <property type="match status" value="1"/>
</dbReference>
<dbReference type="VEuPathDB" id="VectorBase:PHUM601510"/>
<dbReference type="eggNOG" id="KOG3981">
    <property type="taxonomic scope" value="Eukaryota"/>
</dbReference>
<dbReference type="STRING" id="121224.E0W355"/>
<dbReference type="EMBL" id="AAZO01007334">
    <property type="status" value="NOT_ANNOTATED_CDS"/>
    <property type="molecule type" value="Genomic_DNA"/>
</dbReference>
<gene>
    <name evidence="11" type="primary">8236940</name>
    <name evidence="10" type="ORF">Phum_PHUM601510</name>
</gene>
<dbReference type="EC" id="4.1.2.4" evidence="3"/>
<evidence type="ECO:0000256" key="8">
    <source>
        <dbReference type="ARBA" id="ARBA00048791"/>
    </source>
</evidence>
<keyword evidence="12" id="KW-1185">Reference proteome</keyword>
<dbReference type="UniPathway" id="UPA00002">
    <property type="reaction ID" value="UER00468"/>
</dbReference>
<evidence type="ECO:0000256" key="6">
    <source>
        <dbReference type="ARBA" id="ARBA00031814"/>
    </source>
</evidence>
<feature type="active site" description="Schiff-base intermediate with acetaldehyde" evidence="9">
    <location>
        <position position="220"/>
    </location>
</feature>
<evidence type="ECO:0000256" key="9">
    <source>
        <dbReference type="PIRSR" id="PIRSR001357-50"/>
    </source>
</evidence>
<dbReference type="NCBIfam" id="TIGR00126">
    <property type="entry name" value="deoC"/>
    <property type="match status" value="1"/>
</dbReference>
<dbReference type="Pfam" id="PF01791">
    <property type="entry name" value="DeoC"/>
    <property type="match status" value="1"/>
</dbReference>
<dbReference type="CDD" id="cd00959">
    <property type="entry name" value="DeoC"/>
    <property type="match status" value="1"/>
</dbReference>
<reference evidence="10" key="2">
    <citation type="submission" date="2007-04" db="EMBL/GenBank/DDBJ databases">
        <title>The genome of the human body louse.</title>
        <authorList>
            <consortium name="The Human Body Louse Genome Consortium"/>
            <person name="Kirkness E."/>
            <person name="Walenz B."/>
            <person name="Hass B."/>
            <person name="Bruggner R."/>
            <person name="Strausberg R."/>
        </authorList>
    </citation>
    <scope>NUCLEOTIDE SEQUENCE</scope>
    <source>
        <strain evidence="10">USDA</strain>
    </source>
</reference>
<feature type="active site" description="Proton donor/acceptor" evidence="9">
    <location>
        <position position="256"/>
    </location>
</feature>
<dbReference type="AlphaFoldDB" id="E0W355"/>
<dbReference type="EMBL" id="DS235882">
    <property type="protein sequence ID" value="EEB20061.1"/>
    <property type="molecule type" value="Genomic_DNA"/>
</dbReference>